<evidence type="ECO:0000313" key="2">
    <source>
        <dbReference type="Proteomes" id="UP000190648"/>
    </source>
</evidence>
<protein>
    <submittedName>
        <fullName evidence="1">Uncharacterized protein</fullName>
    </submittedName>
</protein>
<sequence>MAAASAKYLQTRPGFLVDYGLLNNLAITSKGIQSMSPLKVQKRFFLDKCAKYVFSIFWQWDNLKDQEPFTTTVNHK</sequence>
<reference evidence="1 2" key="1">
    <citation type="submission" date="2016-02" db="EMBL/GenBank/DDBJ databases">
        <title>Band-tailed pigeon sequencing and assembly.</title>
        <authorList>
            <person name="Soares A.E."/>
            <person name="Novak B.J."/>
            <person name="Rice E.S."/>
            <person name="O'Connell B."/>
            <person name="Chang D."/>
            <person name="Weber S."/>
            <person name="Shapiro B."/>
        </authorList>
    </citation>
    <scope>NUCLEOTIDE SEQUENCE [LARGE SCALE GENOMIC DNA]</scope>
    <source>
        <strain evidence="1">BTP2013</strain>
        <tissue evidence="1">Blood</tissue>
    </source>
</reference>
<organism evidence="1 2">
    <name type="scientific">Patagioenas fasciata monilis</name>
    <dbReference type="NCBI Taxonomy" id="372326"/>
    <lineage>
        <taxon>Eukaryota</taxon>
        <taxon>Metazoa</taxon>
        <taxon>Chordata</taxon>
        <taxon>Craniata</taxon>
        <taxon>Vertebrata</taxon>
        <taxon>Euteleostomi</taxon>
        <taxon>Archelosauria</taxon>
        <taxon>Archosauria</taxon>
        <taxon>Dinosauria</taxon>
        <taxon>Saurischia</taxon>
        <taxon>Theropoda</taxon>
        <taxon>Coelurosauria</taxon>
        <taxon>Aves</taxon>
        <taxon>Neognathae</taxon>
        <taxon>Neoaves</taxon>
        <taxon>Columbimorphae</taxon>
        <taxon>Columbiformes</taxon>
        <taxon>Columbidae</taxon>
        <taxon>Patagioenas</taxon>
    </lineage>
</organism>
<gene>
    <name evidence="1" type="ORF">AV530_008239</name>
</gene>
<dbReference type="Proteomes" id="UP000190648">
    <property type="component" value="Unassembled WGS sequence"/>
</dbReference>
<comment type="caution">
    <text evidence="1">The sequence shown here is derived from an EMBL/GenBank/DDBJ whole genome shotgun (WGS) entry which is preliminary data.</text>
</comment>
<keyword evidence="2" id="KW-1185">Reference proteome</keyword>
<accession>A0A1V4KV03</accession>
<dbReference type="EMBL" id="LSYS01001584">
    <property type="protein sequence ID" value="OPJ88254.1"/>
    <property type="molecule type" value="Genomic_DNA"/>
</dbReference>
<evidence type="ECO:0000313" key="1">
    <source>
        <dbReference type="EMBL" id="OPJ88254.1"/>
    </source>
</evidence>
<proteinExistence type="predicted"/>
<name>A0A1V4KV03_PATFA</name>
<dbReference type="AlphaFoldDB" id="A0A1V4KV03"/>